<dbReference type="PANTHER" id="PTHR28125:SF2">
    <property type="entry name" value="MEIOTIC EXPRESSION UP-REGULATED PROTEIN 26"/>
    <property type="match status" value="1"/>
</dbReference>
<organism evidence="2 3">
    <name type="scientific">Teratosphaeria destructans</name>
    <dbReference type="NCBI Taxonomy" id="418781"/>
    <lineage>
        <taxon>Eukaryota</taxon>
        <taxon>Fungi</taxon>
        <taxon>Dikarya</taxon>
        <taxon>Ascomycota</taxon>
        <taxon>Pezizomycotina</taxon>
        <taxon>Dothideomycetes</taxon>
        <taxon>Dothideomycetidae</taxon>
        <taxon>Mycosphaerellales</taxon>
        <taxon>Teratosphaeriaceae</taxon>
        <taxon>Teratosphaeria</taxon>
    </lineage>
</organism>
<feature type="compositionally biased region" description="Polar residues" evidence="1">
    <location>
        <begin position="52"/>
        <end position="64"/>
    </location>
</feature>
<keyword evidence="3" id="KW-1185">Reference proteome</keyword>
<dbReference type="OrthoDB" id="5595379at2759"/>
<feature type="compositionally biased region" description="Low complexity" evidence="1">
    <location>
        <begin position="29"/>
        <end position="43"/>
    </location>
</feature>
<proteinExistence type="predicted"/>
<reference evidence="2 3" key="1">
    <citation type="journal article" date="2018" name="IMA Fungus">
        <title>IMA Genome-F 10: Nine draft genome sequences of Claviceps purpurea s.lat., including C. arundinis, C. humidiphila, and C. cf. spartinae, pseudomolecules for the pitch canker pathogen Fusarium circinatum, draft genome of Davidsoniella eucalypti, Grosmannia galeiformis, Quambalaria eucalypti, and Teratosphaeria destructans.</title>
        <authorList>
            <person name="Wingfield B.D."/>
            <person name="Liu M."/>
            <person name="Nguyen H.D."/>
            <person name="Lane F.A."/>
            <person name="Morgan S.W."/>
            <person name="De Vos L."/>
            <person name="Wilken P.M."/>
            <person name="Duong T.A."/>
            <person name="Aylward J."/>
            <person name="Coetzee M.P."/>
            <person name="Dadej K."/>
            <person name="De Beer Z.W."/>
            <person name="Findlay W."/>
            <person name="Havenga M."/>
            <person name="Kolarik M."/>
            <person name="Menzies J.G."/>
            <person name="Naidoo K."/>
            <person name="Pochopski O."/>
            <person name="Shoukouhi P."/>
            <person name="Santana Q.C."/>
            <person name="Seifert K.A."/>
            <person name="Soal N."/>
            <person name="Steenkamp E.T."/>
            <person name="Tatham C.T."/>
            <person name="van der Nest M.A."/>
            <person name="Wingfield M.J."/>
        </authorList>
    </citation>
    <scope>NUCLEOTIDE SEQUENCE [LARGE SCALE GENOMIC DNA]</scope>
    <source>
        <strain evidence="2">CMW44962</strain>
    </source>
</reference>
<dbReference type="PANTHER" id="PTHR28125">
    <property type="entry name" value="MEIOTIC EXPRESSION UP-REGULATED PROTEIN 26"/>
    <property type="match status" value="1"/>
</dbReference>
<accession>A0A9W7SZ43</accession>
<evidence type="ECO:0000256" key="1">
    <source>
        <dbReference type="SAM" id="MobiDB-lite"/>
    </source>
</evidence>
<evidence type="ECO:0000313" key="2">
    <source>
        <dbReference type="EMBL" id="KAH9843379.1"/>
    </source>
</evidence>
<name>A0A9W7SZ43_9PEZI</name>
<evidence type="ECO:0000313" key="3">
    <source>
        <dbReference type="Proteomes" id="UP001138500"/>
    </source>
</evidence>
<sequence length="149" mass="16462">MALAAQHLYPNALVFDEANSLGLSPDGPNISSNWSQSSHNISSDVPVGGTGSDPQDTGPYSLQPQWPPSASDIFKPLLRRSDPPETDFAVGTSRPQPQNPRFEGDLYTAQWTRGDGPDRLGWCGYCSSWWRLKDSAYWVSQAYPRSRMS</sequence>
<dbReference type="Proteomes" id="UP001138500">
    <property type="component" value="Unassembled WGS sequence"/>
</dbReference>
<dbReference type="EMBL" id="RIBY02000369">
    <property type="protein sequence ID" value="KAH9843379.1"/>
    <property type="molecule type" value="Genomic_DNA"/>
</dbReference>
<reference evidence="2 3" key="2">
    <citation type="journal article" date="2021" name="Curr. Genet.">
        <title>Genetic response to nitrogen starvation in the aggressive Eucalyptus foliar pathogen Teratosphaeria destructans.</title>
        <authorList>
            <person name="Havenga M."/>
            <person name="Wingfield B.D."/>
            <person name="Wingfield M.J."/>
            <person name="Dreyer L.L."/>
            <person name="Roets F."/>
            <person name="Aylward J."/>
        </authorList>
    </citation>
    <scope>NUCLEOTIDE SEQUENCE [LARGE SCALE GENOMIC DNA]</scope>
    <source>
        <strain evidence="2">CMW44962</strain>
    </source>
</reference>
<protein>
    <submittedName>
        <fullName evidence="2">Conserved fungal protein</fullName>
    </submittedName>
</protein>
<comment type="caution">
    <text evidence="2">The sequence shown here is derived from an EMBL/GenBank/DDBJ whole genome shotgun (WGS) entry which is preliminary data.</text>
</comment>
<dbReference type="AlphaFoldDB" id="A0A9W7SZ43"/>
<feature type="region of interest" description="Disordered" evidence="1">
    <location>
        <begin position="26"/>
        <end position="103"/>
    </location>
</feature>
<gene>
    <name evidence="2" type="ORF">Tdes44962_MAKER07449</name>
</gene>